<dbReference type="RefSeq" id="WP_044647733.1">
    <property type="nucleotide sequence ID" value="NZ_JTHP01000045.1"/>
</dbReference>
<dbReference type="Proteomes" id="UP000032534">
    <property type="component" value="Unassembled WGS sequence"/>
</dbReference>
<sequence>MQTPRIGKKLFSLLDGKGLENKQHEAMMLLTVTEDQWPHIAMISVGEIVALDERNLRLALWPGTTTTSNMIRTGKATLAVFIGGKAHYVRLSLEHLPALPGAKHVRERFAAQVFAAREDSAQYADIVSGVTVRLKEPEAVLNRWKETVAELLM</sequence>
<keyword evidence="2" id="KW-1185">Reference proteome</keyword>
<comment type="caution">
    <text evidence="1">The sequence shown here is derived from an EMBL/GenBank/DDBJ whole genome shotgun (WGS) entry which is preliminary data.</text>
</comment>
<dbReference type="Gene3D" id="2.30.110.10">
    <property type="entry name" value="Electron Transport, Fmn-binding Protein, Chain A"/>
    <property type="match status" value="1"/>
</dbReference>
<reference evidence="1 2" key="1">
    <citation type="submission" date="2014-11" db="EMBL/GenBank/DDBJ databases">
        <title>Draft Genome Sequences of Paenibacillus polymyxa NRRL B-30509 and Paenibacillus terrae NRRL B-30644, Strains from a Poultry Environment that Produce Tridecaptin A and Paenicidins.</title>
        <authorList>
            <person name="van Belkum M.J."/>
            <person name="Lohans C.T."/>
            <person name="Vederas J.C."/>
        </authorList>
    </citation>
    <scope>NUCLEOTIDE SEQUENCE [LARGE SCALE GENOMIC DNA]</scope>
    <source>
        <strain evidence="1 2">NRRL B-30644</strain>
    </source>
</reference>
<evidence type="ECO:0000313" key="1">
    <source>
        <dbReference type="EMBL" id="KJD43938.1"/>
    </source>
</evidence>
<dbReference type="SUPFAM" id="SSF50475">
    <property type="entry name" value="FMN-binding split barrel"/>
    <property type="match status" value="1"/>
</dbReference>
<dbReference type="OrthoDB" id="6518717at2"/>
<accession>A0A0D7WYZ7</accession>
<proteinExistence type="predicted"/>
<dbReference type="EMBL" id="JTHP01000045">
    <property type="protein sequence ID" value="KJD43938.1"/>
    <property type="molecule type" value="Genomic_DNA"/>
</dbReference>
<protein>
    <recommendedName>
        <fullName evidence="3">Pyridoxamine 5'-phosphate oxidase putative domain-containing protein</fullName>
    </recommendedName>
</protein>
<evidence type="ECO:0008006" key="3">
    <source>
        <dbReference type="Google" id="ProtNLM"/>
    </source>
</evidence>
<dbReference type="InterPro" id="IPR012349">
    <property type="entry name" value="Split_barrel_FMN-bd"/>
</dbReference>
<gene>
    <name evidence="1" type="ORF">QD47_19750</name>
</gene>
<organism evidence="1 2">
    <name type="scientific">Paenibacillus terrae</name>
    <dbReference type="NCBI Taxonomy" id="159743"/>
    <lineage>
        <taxon>Bacteria</taxon>
        <taxon>Bacillati</taxon>
        <taxon>Bacillota</taxon>
        <taxon>Bacilli</taxon>
        <taxon>Bacillales</taxon>
        <taxon>Paenibacillaceae</taxon>
        <taxon>Paenibacillus</taxon>
    </lineage>
</organism>
<name>A0A0D7WYZ7_9BACL</name>
<dbReference type="AlphaFoldDB" id="A0A0D7WYZ7"/>
<evidence type="ECO:0000313" key="2">
    <source>
        <dbReference type="Proteomes" id="UP000032534"/>
    </source>
</evidence>
<dbReference type="PATRIC" id="fig|159743.3.peg.4384"/>